<dbReference type="GO" id="GO:0016747">
    <property type="term" value="F:acyltransferase activity, transferring groups other than amino-acyl groups"/>
    <property type="evidence" value="ECO:0007669"/>
    <property type="project" value="InterPro"/>
</dbReference>
<evidence type="ECO:0000259" key="1">
    <source>
        <dbReference type="PROSITE" id="PS51186"/>
    </source>
</evidence>
<dbReference type="AlphaFoldDB" id="A0A917ZUR9"/>
<dbReference type="InterPro" id="IPR051531">
    <property type="entry name" value="N-acetyltransferase"/>
</dbReference>
<dbReference type="PANTHER" id="PTHR43792">
    <property type="entry name" value="GNAT FAMILY, PUTATIVE (AFU_ORTHOLOGUE AFUA_3G00765)-RELATED-RELATED"/>
    <property type="match status" value="1"/>
</dbReference>
<dbReference type="Proteomes" id="UP000641932">
    <property type="component" value="Unassembled WGS sequence"/>
</dbReference>
<dbReference type="Gene3D" id="3.40.630.30">
    <property type="match status" value="1"/>
</dbReference>
<reference evidence="2" key="1">
    <citation type="journal article" date="2014" name="Int. J. Syst. Evol. Microbiol.">
        <title>Complete genome sequence of Corynebacterium casei LMG S-19264T (=DSM 44701T), isolated from a smear-ripened cheese.</title>
        <authorList>
            <consortium name="US DOE Joint Genome Institute (JGI-PGF)"/>
            <person name="Walter F."/>
            <person name="Albersmeier A."/>
            <person name="Kalinowski J."/>
            <person name="Ruckert C."/>
        </authorList>
    </citation>
    <scope>NUCLEOTIDE SEQUENCE</scope>
    <source>
        <strain evidence="2">CGMCC 4.7201</strain>
    </source>
</reference>
<protein>
    <submittedName>
        <fullName evidence="2">N-acetyltransferase</fullName>
    </submittedName>
</protein>
<dbReference type="EMBL" id="BMMS01000016">
    <property type="protein sequence ID" value="GGO91232.1"/>
    <property type="molecule type" value="Genomic_DNA"/>
</dbReference>
<dbReference type="InterPro" id="IPR016181">
    <property type="entry name" value="Acyl_CoA_acyltransferase"/>
</dbReference>
<dbReference type="Pfam" id="PF13302">
    <property type="entry name" value="Acetyltransf_3"/>
    <property type="match status" value="1"/>
</dbReference>
<accession>A0A917ZUR9</accession>
<gene>
    <name evidence="2" type="ORF">GCM10012280_38600</name>
</gene>
<proteinExistence type="predicted"/>
<dbReference type="RefSeq" id="WP_189132972.1">
    <property type="nucleotide sequence ID" value="NZ_BMMS01000016.1"/>
</dbReference>
<dbReference type="PANTHER" id="PTHR43792:SF1">
    <property type="entry name" value="N-ACETYLTRANSFERASE DOMAIN-CONTAINING PROTEIN"/>
    <property type="match status" value="1"/>
</dbReference>
<keyword evidence="3" id="KW-1185">Reference proteome</keyword>
<evidence type="ECO:0000313" key="3">
    <source>
        <dbReference type="Proteomes" id="UP000641932"/>
    </source>
</evidence>
<dbReference type="PROSITE" id="PS51186">
    <property type="entry name" value="GNAT"/>
    <property type="match status" value="1"/>
</dbReference>
<dbReference type="SUPFAM" id="SSF55729">
    <property type="entry name" value="Acyl-CoA N-acyltransferases (Nat)"/>
    <property type="match status" value="1"/>
</dbReference>
<name>A0A917ZUR9_9ACTN</name>
<sequence>MTLIETPRLKLRRFREEDLDSFARMCADAEVMRYLGGPADRDEAWRAMALFLGHQDLRGYSVSAVVEKSTGRLVGRGGLWRPQGWPGLEVGWVLERQSWGRGYATELGLASRDFAFNELGAADLCSLIHPANRASIAVAERIGHHLLGEIQLLGRTTLMYGQEAPTYGRQTP</sequence>
<evidence type="ECO:0000313" key="2">
    <source>
        <dbReference type="EMBL" id="GGO91232.1"/>
    </source>
</evidence>
<organism evidence="2 3">
    <name type="scientific">Wenjunlia tyrosinilytica</name>
    <dbReference type="NCBI Taxonomy" id="1544741"/>
    <lineage>
        <taxon>Bacteria</taxon>
        <taxon>Bacillati</taxon>
        <taxon>Actinomycetota</taxon>
        <taxon>Actinomycetes</taxon>
        <taxon>Kitasatosporales</taxon>
        <taxon>Streptomycetaceae</taxon>
        <taxon>Wenjunlia</taxon>
    </lineage>
</organism>
<reference evidence="2" key="2">
    <citation type="submission" date="2020-09" db="EMBL/GenBank/DDBJ databases">
        <authorList>
            <person name="Sun Q."/>
            <person name="Zhou Y."/>
        </authorList>
    </citation>
    <scope>NUCLEOTIDE SEQUENCE</scope>
    <source>
        <strain evidence="2">CGMCC 4.7201</strain>
    </source>
</reference>
<comment type="caution">
    <text evidence="2">The sequence shown here is derived from an EMBL/GenBank/DDBJ whole genome shotgun (WGS) entry which is preliminary data.</text>
</comment>
<feature type="domain" description="N-acetyltransferase" evidence="1">
    <location>
        <begin position="9"/>
        <end position="165"/>
    </location>
</feature>
<dbReference type="InterPro" id="IPR000182">
    <property type="entry name" value="GNAT_dom"/>
</dbReference>